<evidence type="ECO:0000256" key="2">
    <source>
        <dbReference type="ARBA" id="ARBA00004389"/>
    </source>
</evidence>
<evidence type="ECO:0000256" key="4">
    <source>
        <dbReference type="ARBA" id="ARBA00022692"/>
    </source>
</evidence>
<gene>
    <name evidence="10" type="ORF">M8C21_033044</name>
</gene>
<dbReference type="GO" id="GO:0005886">
    <property type="term" value="C:plasma membrane"/>
    <property type="evidence" value="ECO:0007669"/>
    <property type="project" value="UniProtKB-SubCell"/>
</dbReference>
<evidence type="ECO:0000256" key="9">
    <source>
        <dbReference type="ARBA" id="ARBA00038080"/>
    </source>
</evidence>
<dbReference type="Proteomes" id="UP001206925">
    <property type="component" value="Unassembled WGS sequence"/>
</dbReference>
<dbReference type="InterPro" id="IPR055282">
    <property type="entry name" value="PPI1-4"/>
</dbReference>
<evidence type="ECO:0000256" key="8">
    <source>
        <dbReference type="ARBA" id="ARBA00023136"/>
    </source>
</evidence>
<comment type="similarity">
    <text evidence="9">Belongs to the plant Proton pump-interactor protein family.</text>
</comment>
<accession>A0AAD5CG04</accession>
<name>A0AAD5CG04_AMBAR</name>
<sequence length="352" mass="39918">MEHCFQKMKTSWFKRLNNLYKKTFGEIQQANDPKHYGEEHMKILREELDSLRLKASKAQSVVKASRFHTATPAVGAVKPMVPTLANTAPKPSGEAVWPMANIPNFVFSDHSIFSGPPTAEGIDCASEVEKVSDEKTHLQDAVREEMEGIKATLEAYTEAYNYAVSRKKNALELADDIAENLETHARRLVGLKMGEIDSVQDVINWWKRVRNIDDMIFNMEETIQHGAFLSEGEKQLVGEIKQAKDPKRYDKERMKVNISYSCLVDFVPHLLMENTSAEGKDCGTAVENVIDDVPDAIKTQGIRIPFSEITDDSVYDLINDLVEYSFNDSVDDWLDDLLLKSINFRRILLQSV</sequence>
<protein>
    <submittedName>
        <fullName evidence="10">Uncharacterized protein</fullName>
    </submittedName>
</protein>
<comment type="subcellular location">
    <subcellularLocation>
        <location evidence="1">Cell membrane</location>
        <topology evidence="1">Single-pass membrane protein</topology>
    </subcellularLocation>
    <subcellularLocation>
        <location evidence="2">Endoplasmic reticulum membrane</location>
        <topology evidence="2">Single-pass membrane protein</topology>
    </subcellularLocation>
</comment>
<dbReference type="PANTHER" id="PTHR32219">
    <property type="entry name" value="RNA-BINDING PROTEIN YLMH-RELATED"/>
    <property type="match status" value="1"/>
</dbReference>
<evidence type="ECO:0000313" key="10">
    <source>
        <dbReference type="EMBL" id="KAI7740917.1"/>
    </source>
</evidence>
<organism evidence="10 11">
    <name type="scientific">Ambrosia artemisiifolia</name>
    <name type="common">Common ragweed</name>
    <dbReference type="NCBI Taxonomy" id="4212"/>
    <lineage>
        <taxon>Eukaryota</taxon>
        <taxon>Viridiplantae</taxon>
        <taxon>Streptophyta</taxon>
        <taxon>Embryophyta</taxon>
        <taxon>Tracheophyta</taxon>
        <taxon>Spermatophyta</taxon>
        <taxon>Magnoliopsida</taxon>
        <taxon>eudicotyledons</taxon>
        <taxon>Gunneridae</taxon>
        <taxon>Pentapetalae</taxon>
        <taxon>asterids</taxon>
        <taxon>campanulids</taxon>
        <taxon>Asterales</taxon>
        <taxon>Asteraceae</taxon>
        <taxon>Asteroideae</taxon>
        <taxon>Heliantheae alliance</taxon>
        <taxon>Heliantheae</taxon>
        <taxon>Ambrosia</taxon>
    </lineage>
</organism>
<evidence type="ECO:0000256" key="1">
    <source>
        <dbReference type="ARBA" id="ARBA00004162"/>
    </source>
</evidence>
<keyword evidence="4" id="KW-0812">Transmembrane</keyword>
<evidence type="ECO:0000256" key="6">
    <source>
        <dbReference type="ARBA" id="ARBA00022989"/>
    </source>
</evidence>
<keyword evidence="6" id="KW-1133">Transmembrane helix</keyword>
<comment type="caution">
    <text evidence="10">The sequence shown here is derived from an EMBL/GenBank/DDBJ whole genome shotgun (WGS) entry which is preliminary data.</text>
</comment>
<proteinExistence type="inferred from homology"/>
<dbReference type="PANTHER" id="PTHR32219:SF3">
    <property type="entry name" value="CALPONIN-LIKE DOMAIN PROTEIN"/>
    <property type="match status" value="1"/>
</dbReference>
<evidence type="ECO:0000256" key="7">
    <source>
        <dbReference type="ARBA" id="ARBA00023054"/>
    </source>
</evidence>
<keyword evidence="8" id="KW-0472">Membrane</keyword>
<dbReference type="AlphaFoldDB" id="A0AAD5CG04"/>
<keyword evidence="3" id="KW-1003">Cell membrane</keyword>
<evidence type="ECO:0000313" key="11">
    <source>
        <dbReference type="Proteomes" id="UP001206925"/>
    </source>
</evidence>
<keyword evidence="11" id="KW-1185">Reference proteome</keyword>
<evidence type="ECO:0000256" key="5">
    <source>
        <dbReference type="ARBA" id="ARBA00022824"/>
    </source>
</evidence>
<dbReference type="EMBL" id="JAMZMK010008323">
    <property type="protein sequence ID" value="KAI7740917.1"/>
    <property type="molecule type" value="Genomic_DNA"/>
</dbReference>
<evidence type="ECO:0000256" key="3">
    <source>
        <dbReference type="ARBA" id="ARBA00022475"/>
    </source>
</evidence>
<dbReference type="GO" id="GO:0005789">
    <property type="term" value="C:endoplasmic reticulum membrane"/>
    <property type="evidence" value="ECO:0007669"/>
    <property type="project" value="UniProtKB-SubCell"/>
</dbReference>
<keyword evidence="7" id="KW-0175">Coiled coil</keyword>
<keyword evidence="5" id="KW-0256">Endoplasmic reticulum</keyword>
<reference evidence="10" key="1">
    <citation type="submission" date="2022-06" db="EMBL/GenBank/DDBJ databases">
        <title>Uncovering the hologenomic basis of an extraordinary plant invasion.</title>
        <authorList>
            <person name="Bieker V.C."/>
            <person name="Martin M.D."/>
            <person name="Gilbert T."/>
            <person name="Hodgins K."/>
            <person name="Battlay P."/>
            <person name="Petersen B."/>
            <person name="Wilson J."/>
        </authorList>
    </citation>
    <scope>NUCLEOTIDE SEQUENCE</scope>
    <source>
        <strain evidence="10">AA19_3_7</strain>
        <tissue evidence="10">Leaf</tissue>
    </source>
</reference>